<dbReference type="InterPro" id="IPR050410">
    <property type="entry name" value="CCR4/nocturin_mRNA_transcr"/>
</dbReference>
<evidence type="ECO:0000313" key="4">
    <source>
        <dbReference type="Proteomes" id="UP000829476"/>
    </source>
</evidence>
<evidence type="ECO:0000313" key="3">
    <source>
        <dbReference type="EMBL" id="UNY97232.1"/>
    </source>
</evidence>
<feature type="chain" id="PRO_5047114884" evidence="1">
    <location>
        <begin position="23"/>
        <end position="285"/>
    </location>
</feature>
<dbReference type="RefSeq" id="WP_242935646.1">
    <property type="nucleotide sequence ID" value="NZ_CP094326.1"/>
</dbReference>
<dbReference type="EMBL" id="CP094326">
    <property type="protein sequence ID" value="UNY97232.1"/>
    <property type="molecule type" value="Genomic_DNA"/>
</dbReference>
<dbReference type="Pfam" id="PF03372">
    <property type="entry name" value="Exo_endo_phos"/>
    <property type="match status" value="1"/>
</dbReference>
<dbReference type="Gene3D" id="3.60.10.10">
    <property type="entry name" value="Endonuclease/exonuclease/phosphatase"/>
    <property type="match status" value="1"/>
</dbReference>
<feature type="domain" description="Endonuclease/exonuclease/phosphatase" evidence="2">
    <location>
        <begin position="29"/>
        <end position="276"/>
    </location>
</feature>
<accession>A0ABY3YHW4</accession>
<keyword evidence="3" id="KW-0540">Nuclease</keyword>
<evidence type="ECO:0000259" key="2">
    <source>
        <dbReference type="Pfam" id="PF03372"/>
    </source>
</evidence>
<dbReference type="CDD" id="cd09083">
    <property type="entry name" value="EEP-1"/>
    <property type="match status" value="1"/>
</dbReference>
<proteinExistence type="predicted"/>
<dbReference type="InterPro" id="IPR036691">
    <property type="entry name" value="Endo/exonu/phosph_ase_sf"/>
</dbReference>
<dbReference type="InterPro" id="IPR005135">
    <property type="entry name" value="Endo/exonuclease/phosphatase"/>
</dbReference>
<reference evidence="3 4" key="1">
    <citation type="journal article" date="2018" name="Int. J. Syst. Evol. Microbiol.">
        <title>Zhouia spongiae sp. nov., isolated from a marine sponge.</title>
        <authorList>
            <person name="Zhuang L."/>
            <person name="Lin B."/>
            <person name="Qin F."/>
            <person name="Luo L."/>
        </authorList>
    </citation>
    <scope>NUCLEOTIDE SEQUENCE [LARGE SCALE GENOMIC DNA]</scope>
    <source>
        <strain evidence="3 4">HN-Y44</strain>
    </source>
</reference>
<dbReference type="Proteomes" id="UP000829476">
    <property type="component" value="Chromosome"/>
</dbReference>
<dbReference type="PANTHER" id="PTHR12121">
    <property type="entry name" value="CARBON CATABOLITE REPRESSOR PROTEIN 4"/>
    <property type="match status" value="1"/>
</dbReference>
<evidence type="ECO:0000256" key="1">
    <source>
        <dbReference type="SAM" id="SignalP"/>
    </source>
</evidence>
<keyword evidence="3" id="KW-0255">Endonuclease</keyword>
<keyword evidence="4" id="KW-1185">Reference proteome</keyword>
<gene>
    <name evidence="3" type="ORF">MQE36_08990</name>
</gene>
<keyword evidence="1" id="KW-0732">Signal</keyword>
<sequence>MIKNNVYWLLLIAFSASGILNAQEKITVMSYNVRYDEAVFNEGKLKENDWVNRKDAQIKLLAYFNPDIIGMQEPFLHQVKYFEHHLSKYDWIGNGREDGKVKGEYNPVFYNRERFELIESGTFWLSETPCQISKSWDAGYTRICTWGLFESRETQDQFYVFNTHFDSTGANARYHSAQLINKKVKEFTNGKPVIITGDFNFNPESSAYEQLTSNGLSDSRIVSKSIPYGPKATFNAFQYHEIPKERIDYVFVGNNIEVLSYSVLNNSYNLKFPSDHFPVLIKVQL</sequence>
<dbReference type="GO" id="GO:0004519">
    <property type="term" value="F:endonuclease activity"/>
    <property type="evidence" value="ECO:0007669"/>
    <property type="project" value="UniProtKB-KW"/>
</dbReference>
<name>A0ABY3YHW4_9FLAO</name>
<dbReference type="PANTHER" id="PTHR12121:SF36">
    <property type="entry name" value="ENDONUCLEASE_EXONUCLEASE_PHOSPHATASE DOMAIN-CONTAINING PROTEIN"/>
    <property type="match status" value="1"/>
</dbReference>
<organism evidence="3 4">
    <name type="scientific">Zhouia spongiae</name>
    <dbReference type="NCBI Taxonomy" id="2202721"/>
    <lineage>
        <taxon>Bacteria</taxon>
        <taxon>Pseudomonadati</taxon>
        <taxon>Bacteroidota</taxon>
        <taxon>Flavobacteriia</taxon>
        <taxon>Flavobacteriales</taxon>
        <taxon>Flavobacteriaceae</taxon>
        <taxon>Zhouia</taxon>
    </lineage>
</organism>
<dbReference type="SUPFAM" id="SSF56219">
    <property type="entry name" value="DNase I-like"/>
    <property type="match status" value="1"/>
</dbReference>
<keyword evidence="3" id="KW-0378">Hydrolase</keyword>
<protein>
    <submittedName>
        <fullName evidence="3">Endonuclease/exonuclease/phosphatase family protein</fullName>
    </submittedName>
</protein>
<feature type="signal peptide" evidence="1">
    <location>
        <begin position="1"/>
        <end position="22"/>
    </location>
</feature>